<feature type="compositionally biased region" description="Polar residues" evidence="11">
    <location>
        <begin position="101"/>
        <end position="129"/>
    </location>
</feature>
<dbReference type="Proteomes" id="UP000192220">
    <property type="component" value="Unplaced"/>
</dbReference>
<keyword evidence="3" id="KW-0805">Transcription regulation</keyword>
<reference evidence="14" key="1">
    <citation type="submission" date="2025-08" db="UniProtKB">
        <authorList>
            <consortium name="RefSeq"/>
        </authorList>
    </citation>
    <scope>IDENTIFICATION</scope>
    <source>
        <strain evidence="14">Quisiro</strain>
        <tissue evidence="14">Liver</tissue>
    </source>
</reference>
<evidence type="ECO:0000313" key="14">
    <source>
        <dbReference type="RefSeq" id="XP_013877632.1"/>
    </source>
</evidence>
<dbReference type="PANTHER" id="PTHR45664:SF7">
    <property type="entry name" value="HOMEOBOX PROTEIN HOX-B2"/>
    <property type="match status" value="1"/>
</dbReference>
<dbReference type="FunFam" id="1.10.10.60:FF:000145">
    <property type="entry name" value="homeobox protein Hox-A2"/>
    <property type="match status" value="1"/>
</dbReference>
<keyword evidence="6" id="KW-0804">Transcription</keyword>
<evidence type="ECO:0000313" key="13">
    <source>
        <dbReference type="Proteomes" id="UP000192220"/>
    </source>
</evidence>
<comment type="similarity">
    <text evidence="8">Belongs to the Antp homeobox family. Proboscipedia subfamily.</text>
</comment>
<dbReference type="Pfam" id="PF00046">
    <property type="entry name" value="Homeodomain"/>
    <property type="match status" value="1"/>
</dbReference>
<dbReference type="RefSeq" id="XP_013877632.1">
    <property type="nucleotide sequence ID" value="XM_014022178.1"/>
</dbReference>
<feature type="unsure residue" description="D or N" evidence="14">
    <location>
        <position position="374"/>
    </location>
</feature>
<feature type="compositionally biased region" description="Low complexity" evidence="11">
    <location>
        <begin position="360"/>
        <end position="374"/>
    </location>
</feature>
<keyword evidence="5 9" id="KW-0371">Homeobox</keyword>
<dbReference type="InterPro" id="IPR020479">
    <property type="entry name" value="HD_metazoa"/>
</dbReference>
<dbReference type="OrthoDB" id="6159439at2759"/>
<evidence type="ECO:0000256" key="3">
    <source>
        <dbReference type="ARBA" id="ARBA00023015"/>
    </source>
</evidence>
<keyword evidence="13" id="KW-1185">Reference proteome</keyword>
<keyword evidence="4 9" id="KW-0238">DNA-binding</keyword>
<dbReference type="Gene3D" id="1.10.10.60">
    <property type="entry name" value="Homeodomain-like"/>
    <property type="match status" value="1"/>
</dbReference>
<evidence type="ECO:0000256" key="6">
    <source>
        <dbReference type="ARBA" id="ARBA00023163"/>
    </source>
</evidence>
<comment type="subcellular location">
    <subcellularLocation>
        <location evidence="1 9 10">Nucleus</location>
    </subcellularLocation>
</comment>
<feature type="compositionally biased region" description="Low complexity" evidence="11">
    <location>
        <begin position="136"/>
        <end position="150"/>
    </location>
</feature>
<organism evidence="13 14">
    <name type="scientific">Austrofundulus limnaeus</name>
    <name type="common">Annual killifish</name>
    <dbReference type="NCBI Taxonomy" id="52670"/>
    <lineage>
        <taxon>Eukaryota</taxon>
        <taxon>Metazoa</taxon>
        <taxon>Chordata</taxon>
        <taxon>Craniata</taxon>
        <taxon>Vertebrata</taxon>
        <taxon>Euteleostomi</taxon>
        <taxon>Actinopterygii</taxon>
        <taxon>Neopterygii</taxon>
        <taxon>Teleostei</taxon>
        <taxon>Neoteleostei</taxon>
        <taxon>Acanthomorphata</taxon>
        <taxon>Ovalentaria</taxon>
        <taxon>Atherinomorphae</taxon>
        <taxon>Cyprinodontiformes</taxon>
        <taxon>Rivulidae</taxon>
        <taxon>Austrofundulus</taxon>
    </lineage>
</organism>
<evidence type="ECO:0000256" key="4">
    <source>
        <dbReference type="ARBA" id="ARBA00023125"/>
    </source>
</evidence>
<protein>
    <submittedName>
        <fullName evidence="14">Homeobox protein Hox-B2a isoform X1</fullName>
    </submittedName>
</protein>
<dbReference type="PRINTS" id="PR00024">
    <property type="entry name" value="HOMEOBOX"/>
</dbReference>
<feature type="region of interest" description="Disordered" evidence="11">
    <location>
        <begin position="101"/>
        <end position="225"/>
    </location>
</feature>
<gene>
    <name evidence="14" type="primary">hoxb2a</name>
</gene>
<dbReference type="PROSITE" id="PS00032">
    <property type="entry name" value="ANTENNAPEDIA"/>
    <property type="match status" value="1"/>
</dbReference>
<evidence type="ECO:0000256" key="9">
    <source>
        <dbReference type="PROSITE-ProRule" id="PRU00108"/>
    </source>
</evidence>
<feature type="domain" description="Homeobox" evidence="12">
    <location>
        <begin position="222"/>
        <end position="282"/>
    </location>
</feature>
<evidence type="ECO:0000256" key="5">
    <source>
        <dbReference type="ARBA" id="ARBA00023155"/>
    </source>
</evidence>
<feature type="region of interest" description="Disordered" evidence="11">
    <location>
        <begin position="277"/>
        <end position="404"/>
    </location>
</feature>
<dbReference type="SUPFAM" id="SSF46689">
    <property type="entry name" value="Homeodomain-like"/>
    <property type="match status" value="1"/>
</dbReference>
<evidence type="ECO:0000256" key="8">
    <source>
        <dbReference type="ARBA" id="ARBA00038135"/>
    </source>
</evidence>
<evidence type="ECO:0000256" key="11">
    <source>
        <dbReference type="SAM" id="MobiDB-lite"/>
    </source>
</evidence>
<evidence type="ECO:0000259" key="12">
    <source>
        <dbReference type="PROSITE" id="PS50071"/>
    </source>
</evidence>
<dbReference type="STRING" id="52670.A0A2I4CCB8"/>
<dbReference type="KEGG" id="alim:106527330"/>
<feature type="compositionally biased region" description="Polar residues" evidence="11">
    <location>
        <begin position="309"/>
        <end position="324"/>
    </location>
</feature>
<dbReference type="InParanoid" id="A0A2I4CCB8"/>
<dbReference type="PROSITE" id="PS50071">
    <property type="entry name" value="HOMEOBOX_2"/>
    <property type="match status" value="1"/>
</dbReference>
<sequence>MIYFLGKPYWVVCVCARAPMSVSFFIFFVLGKDCSGVSPCEGGNWFEGAMNFEFEREIGFINSQPSLAECLTSFPAVLESFQTSSIKESTVIPPPFEHTIPSLSPCTGSQPKPASGSQQNRRASATNGDQTHHRAAQQPCAPGQAPSAPATPVGPLAHEFPWMKEKKSSKKGPKPGGSSVSGGAIITPASSYPSPTASGYASAGIESPTVDPSQPSLDPGGAGSRRLRTAYTNTQLLELEKEFHFNKYLCRPRRVEIAALLDLTERQVKVWFQNRRMKHKRQTTHHRDGSAGSPSSSGFEPLEGADASSPYSSQPLEASGSGESTEGDQGGGSVSSSGDNALPTLEDTDRASLSEPPLMPGTSGSPDSPPTFSDSTERSEAGPAAAPVAPSEPHGTSASSTALPDLTLFGEDACLSPSLQSSLDSPVDFSEEDFDLFTSTLCTIDLQHLNF</sequence>
<evidence type="ECO:0000256" key="1">
    <source>
        <dbReference type="ARBA" id="ARBA00004123"/>
    </source>
</evidence>
<dbReference type="CDD" id="cd00086">
    <property type="entry name" value="homeodomain"/>
    <property type="match status" value="1"/>
</dbReference>
<accession>A0A2I4CCB8</accession>
<evidence type="ECO:0000256" key="2">
    <source>
        <dbReference type="ARBA" id="ARBA00022473"/>
    </source>
</evidence>
<dbReference type="GO" id="GO:0000978">
    <property type="term" value="F:RNA polymerase II cis-regulatory region sequence-specific DNA binding"/>
    <property type="evidence" value="ECO:0007669"/>
    <property type="project" value="TreeGrafter"/>
</dbReference>
<proteinExistence type="inferred from homology"/>
<feature type="compositionally biased region" description="Low complexity" evidence="11">
    <location>
        <begin position="176"/>
        <end position="204"/>
    </location>
</feature>
<dbReference type="InterPro" id="IPR001356">
    <property type="entry name" value="HD"/>
</dbReference>
<dbReference type="GO" id="GO:0000981">
    <property type="term" value="F:DNA-binding transcription factor activity, RNA polymerase II-specific"/>
    <property type="evidence" value="ECO:0007669"/>
    <property type="project" value="InterPro"/>
</dbReference>
<dbReference type="AlphaFoldDB" id="A0A2I4CCB8"/>
<dbReference type="InterPro" id="IPR001827">
    <property type="entry name" value="Homeobox_Antennapedia_CS"/>
</dbReference>
<dbReference type="FunCoup" id="A0A2I4CCB8">
    <property type="interactions" value="10"/>
</dbReference>
<name>A0A2I4CCB8_AUSLI</name>
<evidence type="ECO:0000256" key="10">
    <source>
        <dbReference type="RuleBase" id="RU000682"/>
    </source>
</evidence>
<dbReference type="PROSITE" id="PS00027">
    <property type="entry name" value="HOMEOBOX_1"/>
    <property type="match status" value="1"/>
</dbReference>
<dbReference type="SMART" id="SM00389">
    <property type="entry name" value="HOX"/>
    <property type="match status" value="1"/>
</dbReference>
<evidence type="ECO:0000256" key="7">
    <source>
        <dbReference type="ARBA" id="ARBA00023242"/>
    </source>
</evidence>
<dbReference type="PANTHER" id="PTHR45664">
    <property type="entry name" value="PROTEIN ZERKNUELLT 1-RELATED"/>
    <property type="match status" value="1"/>
</dbReference>
<keyword evidence="7 9" id="KW-0539">Nucleus</keyword>
<dbReference type="InterPro" id="IPR017970">
    <property type="entry name" value="Homeobox_CS"/>
</dbReference>
<feature type="DNA-binding region" description="Homeobox" evidence="9">
    <location>
        <begin position="224"/>
        <end position="283"/>
    </location>
</feature>
<keyword evidence="2" id="KW-0217">Developmental protein</keyword>
<dbReference type="InterPro" id="IPR009057">
    <property type="entry name" value="Homeodomain-like_sf"/>
</dbReference>
<dbReference type="GO" id="GO:0005634">
    <property type="term" value="C:nucleus"/>
    <property type="evidence" value="ECO:0007669"/>
    <property type="project" value="UniProtKB-SubCell"/>
</dbReference>